<protein>
    <submittedName>
        <fullName evidence="1">Uncharacterized protein</fullName>
    </submittedName>
</protein>
<gene>
    <name evidence="1" type="ORF">I543_4995</name>
</gene>
<sequence>MTVVPAGTVRVGGLKAKFSMLTAGPAGTGNEGAPAAVGIDVVTGIFGMA</sequence>
<accession>A0A829Q4D7</accession>
<comment type="caution">
    <text evidence="1">The sequence shown here is derived from an EMBL/GenBank/DDBJ whole genome shotgun (WGS) entry which is preliminary data.</text>
</comment>
<organism evidence="1 2">
    <name type="scientific">Mycobacteroides abscessus 21</name>
    <dbReference type="NCBI Taxonomy" id="1299324"/>
    <lineage>
        <taxon>Bacteria</taxon>
        <taxon>Bacillati</taxon>
        <taxon>Actinomycetota</taxon>
        <taxon>Actinomycetes</taxon>
        <taxon>Mycobacteriales</taxon>
        <taxon>Mycobacteriaceae</taxon>
        <taxon>Mycobacteroides</taxon>
        <taxon>Mycobacteroides abscessus</taxon>
    </lineage>
</organism>
<proteinExistence type="predicted"/>
<evidence type="ECO:0000313" key="1">
    <source>
        <dbReference type="EMBL" id="EUA47559.1"/>
    </source>
</evidence>
<dbReference type="AlphaFoldDB" id="A0A829Q4D7"/>
<evidence type="ECO:0000313" key="2">
    <source>
        <dbReference type="Proteomes" id="UP000020103"/>
    </source>
</evidence>
<dbReference type="EMBL" id="JAOF01000001">
    <property type="protein sequence ID" value="EUA47559.1"/>
    <property type="molecule type" value="Genomic_DNA"/>
</dbReference>
<name>A0A829Q4D7_9MYCO</name>
<dbReference type="Proteomes" id="UP000020103">
    <property type="component" value="Unassembled WGS sequence"/>
</dbReference>
<reference evidence="1 2" key="1">
    <citation type="submission" date="2013-12" db="EMBL/GenBank/DDBJ databases">
        <authorList>
            <person name="Madinger N."/>
            <person name="Lenaerts A."/>
            <person name="Ordway D."/>
            <person name="DeGroote M.A."/>
            <person name="Parker T."/>
            <person name="Sizemore C."/>
            <person name="Tallon L.J."/>
            <person name="Sadzewicz L.K."/>
            <person name="Sengamalay N."/>
            <person name="Fraser C.M."/>
            <person name="Hine E."/>
            <person name="Shefchek K.A."/>
            <person name="Das S.P."/>
            <person name="Tettelin H."/>
        </authorList>
    </citation>
    <scope>NUCLEOTIDE SEQUENCE [LARGE SCALE GENOMIC DNA]</scope>
    <source>
        <strain evidence="1 2">21</strain>
    </source>
</reference>